<dbReference type="EMBL" id="DRKP01000137">
    <property type="protein sequence ID" value="HEB97002.1"/>
    <property type="molecule type" value="Genomic_DNA"/>
</dbReference>
<reference evidence="1" key="1">
    <citation type="journal article" date="2020" name="mSystems">
        <title>Genome- and Community-Level Interaction Insights into Carbon Utilization and Element Cycling Functions of Hydrothermarchaeota in Hydrothermal Sediment.</title>
        <authorList>
            <person name="Zhou Z."/>
            <person name="Liu Y."/>
            <person name="Xu W."/>
            <person name="Pan J."/>
            <person name="Luo Z.H."/>
            <person name="Li M."/>
        </authorList>
    </citation>
    <scope>NUCLEOTIDE SEQUENCE [LARGE SCALE GENOMIC DNA]</scope>
    <source>
        <strain evidence="1">HyVt-443</strain>
    </source>
</reference>
<comment type="caution">
    <text evidence="1">The sequence shown here is derived from an EMBL/GenBank/DDBJ whole genome shotgun (WGS) entry which is preliminary data.</text>
</comment>
<protein>
    <submittedName>
        <fullName evidence="1">ATP-binding protein</fullName>
    </submittedName>
</protein>
<dbReference type="GO" id="GO:0005524">
    <property type="term" value="F:ATP binding"/>
    <property type="evidence" value="ECO:0007669"/>
    <property type="project" value="UniProtKB-KW"/>
</dbReference>
<dbReference type="AlphaFoldDB" id="A0A831RKE0"/>
<accession>A0A831RKE0</accession>
<dbReference type="Gene3D" id="3.30.70.100">
    <property type="match status" value="1"/>
</dbReference>
<keyword evidence="1" id="KW-0067">ATP-binding</keyword>
<keyword evidence="1" id="KW-0547">Nucleotide-binding</keyword>
<evidence type="ECO:0000313" key="1">
    <source>
        <dbReference type="EMBL" id="HEB97002.1"/>
    </source>
</evidence>
<name>A0A831RKE0_9GAMM</name>
<gene>
    <name evidence="1" type="ORF">ENI96_11300</name>
</gene>
<organism evidence="1">
    <name type="scientific">Sedimenticola thiotaurini</name>
    <dbReference type="NCBI Taxonomy" id="1543721"/>
    <lineage>
        <taxon>Bacteria</taxon>
        <taxon>Pseudomonadati</taxon>
        <taxon>Pseudomonadota</taxon>
        <taxon>Gammaproteobacteria</taxon>
        <taxon>Chromatiales</taxon>
        <taxon>Sedimenticolaceae</taxon>
        <taxon>Sedimenticola</taxon>
    </lineage>
</organism>
<proteinExistence type="predicted"/>
<sequence length="78" mass="8953">MTDIDLADVTLHIDQALDDDTLSRLESEYRQREGVVSVRINPDKPHLLLVEYNPKLIRSHDLLDVLRYQGLEGELIGL</sequence>
<dbReference type="Proteomes" id="UP000886251">
    <property type="component" value="Unassembled WGS sequence"/>
</dbReference>